<organism evidence="4">
    <name type="scientific">marine sediment metagenome</name>
    <dbReference type="NCBI Taxonomy" id="412755"/>
    <lineage>
        <taxon>unclassified sequences</taxon>
        <taxon>metagenomes</taxon>
        <taxon>ecological metagenomes</taxon>
    </lineage>
</organism>
<reference evidence="4" key="1">
    <citation type="journal article" date="2014" name="Front. Microbiol.">
        <title>High frequency of phylogenetically diverse reductive dehalogenase-homologous genes in deep subseafloor sedimentary metagenomes.</title>
        <authorList>
            <person name="Kawai M."/>
            <person name="Futagami T."/>
            <person name="Toyoda A."/>
            <person name="Takaki Y."/>
            <person name="Nishi S."/>
            <person name="Hori S."/>
            <person name="Arai W."/>
            <person name="Tsubouchi T."/>
            <person name="Morono Y."/>
            <person name="Uchiyama I."/>
            <person name="Ito T."/>
            <person name="Fujiyama A."/>
            <person name="Inagaki F."/>
            <person name="Takami H."/>
        </authorList>
    </citation>
    <scope>NUCLEOTIDE SEQUENCE</scope>
    <source>
        <strain evidence="4">Expedition CK06-06</strain>
    </source>
</reference>
<dbReference type="PANTHER" id="PTHR43673:SF10">
    <property type="entry name" value="NADH DEHYDROGENASE_NAD(P)H NITROREDUCTASE XCC3605-RELATED"/>
    <property type="match status" value="1"/>
</dbReference>
<gene>
    <name evidence="4" type="ORF">S01H4_05096</name>
</gene>
<dbReference type="Gene3D" id="3.40.109.10">
    <property type="entry name" value="NADH Oxidase"/>
    <property type="match status" value="1"/>
</dbReference>
<dbReference type="GO" id="GO:0016491">
    <property type="term" value="F:oxidoreductase activity"/>
    <property type="evidence" value="ECO:0007669"/>
    <property type="project" value="UniProtKB-KW"/>
</dbReference>
<evidence type="ECO:0000256" key="2">
    <source>
        <dbReference type="ARBA" id="ARBA00023002"/>
    </source>
</evidence>
<dbReference type="InterPro" id="IPR000415">
    <property type="entry name" value="Nitroreductase-like"/>
</dbReference>
<evidence type="ECO:0000256" key="1">
    <source>
        <dbReference type="ARBA" id="ARBA00007118"/>
    </source>
</evidence>
<dbReference type="AlphaFoldDB" id="X0ZI14"/>
<name>X0ZI14_9ZZZZ</name>
<accession>X0ZI14</accession>
<dbReference type="InterPro" id="IPR029479">
    <property type="entry name" value="Nitroreductase"/>
</dbReference>
<dbReference type="SUPFAM" id="SSF55469">
    <property type="entry name" value="FMN-dependent nitroreductase-like"/>
    <property type="match status" value="1"/>
</dbReference>
<evidence type="ECO:0000259" key="3">
    <source>
        <dbReference type="Pfam" id="PF00881"/>
    </source>
</evidence>
<dbReference type="EMBL" id="BART01001442">
    <property type="protein sequence ID" value="GAG68979.1"/>
    <property type="molecule type" value="Genomic_DNA"/>
</dbReference>
<proteinExistence type="inferred from homology"/>
<evidence type="ECO:0000313" key="4">
    <source>
        <dbReference type="EMBL" id="GAG68979.1"/>
    </source>
</evidence>
<dbReference type="PANTHER" id="PTHR43673">
    <property type="entry name" value="NAD(P)H NITROREDUCTASE YDGI-RELATED"/>
    <property type="match status" value="1"/>
</dbReference>
<keyword evidence="2" id="KW-0560">Oxidoreductase</keyword>
<dbReference type="Pfam" id="PF00881">
    <property type="entry name" value="Nitroreductase"/>
    <property type="match status" value="1"/>
</dbReference>
<sequence>MKFLDLVKARQSVRGYLSKEVEREKIERCLEAARLAPSASNSQPWNFIVVDDPKLKEAVAKKTFSQLISFNRFSLQAPVLIILISERTGFLNKVAEAIKDKQFSLIDIGIAAEHFCLQATEEGLGTCILGWFNEKGVKKLLNIPPQKRVELIITLGYPESDKIRPKKRKEMDQIRSYNSYRLQK</sequence>
<comment type="caution">
    <text evidence="4">The sequence shown here is derived from an EMBL/GenBank/DDBJ whole genome shotgun (WGS) entry which is preliminary data.</text>
</comment>
<protein>
    <recommendedName>
        <fullName evidence="3">Nitroreductase domain-containing protein</fullName>
    </recommendedName>
</protein>
<feature type="domain" description="Nitroreductase" evidence="3">
    <location>
        <begin position="7"/>
        <end position="157"/>
    </location>
</feature>
<comment type="similarity">
    <text evidence="1">Belongs to the nitroreductase family.</text>
</comment>